<keyword evidence="3" id="KW-1185">Reference proteome</keyword>
<dbReference type="KEGG" id="pbal:CPBP_00396"/>
<organism evidence="2 3">
    <name type="scientific">Candidatus Bodocaedibacter vickermanii</name>
    <dbReference type="NCBI Taxonomy" id="2741701"/>
    <lineage>
        <taxon>Bacteria</taxon>
        <taxon>Pseudomonadati</taxon>
        <taxon>Pseudomonadota</taxon>
        <taxon>Alphaproteobacteria</taxon>
        <taxon>Holosporales</taxon>
        <taxon>Candidatus Paracaedibacteraceae</taxon>
        <taxon>Candidatus Bodocaedibacter</taxon>
    </lineage>
</organism>
<feature type="region of interest" description="Disordered" evidence="1">
    <location>
        <begin position="115"/>
        <end position="137"/>
    </location>
</feature>
<name>A0A7L9RSV1_9PROT</name>
<dbReference type="AlphaFoldDB" id="A0A7L9RSV1"/>
<feature type="region of interest" description="Disordered" evidence="1">
    <location>
        <begin position="26"/>
        <end position="93"/>
    </location>
</feature>
<dbReference type="RefSeq" id="WP_350332382.1">
    <property type="nucleotide sequence ID" value="NZ_CP054719.1"/>
</dbReference>
<proteinExistence type="predicted"/>
<evidence type="ECO:0000313" key="3">
    <source>
        <dbReference type="Proteomes" id="UP000594001"/>
    </source>
</evidence>
<reference evidence="2 3" key="1">
    <citation type="submission" date="2020-06" db="EMBL/GenBank/DDBJ databases">
        <title>The endosymbiont of the kinetoplastid Bodo saltans is a Paracaedibacter-like alpha-proteobacterium possessing a putative toxin-antitoxin system.</title>
        <authorList>
            <person name="Midha S."/>
            <person name="Rigden D.J."/>
            <person name="Siozios S."/>
            <person name="Hurst G.D.D."/>
            <person name="Jackson A.P."/>
        </authorList>
    </citation>
    <scope>NUCLEOTIDE SEQUENCE [LARGE SCALE GENOMIC DNA]</scope>
    <source>
        <strain evidence="2">Lake Konstanz</strain>
    </source>
</reference>
<dbReference type="Proteomes" id="UP000594001">
    <property type="component" value="Chromosome"/>
</dbReference>
<evidence type="ECO:0000313" key="2">
    <source>
        <dbReference type="EMBL" id="QOL19632.1"/>
    </source>
</evidence>
<protein>
    <submittedName>
        <fullName evidence="2">Uncharacterized protein</fullName>
    </submittedName>
</protein>
<feature type="compositionally biased region" description="Basic and acidic residues" evidence="1">
    <location>
        <begin position="54"/>
        <end position="72"/>
    </location>
</feature>
<evidence type="ECO:0000256" key="1">
    <source>
        <dbReference type="SAM" id="MobiDB-lite"/>
    </source>
</evidence>
<feature type="compositionally biased region" description="Acidic residues" evidence="1">
    <location>
        <begin position="123"/>
        <end position="137"/>
    </location>
</feature>
<dbReference type="EMBL" id="CP054719">
    <property type="protein sequence ID" value="QOL19632.1"/>
    <property type="molecule type" value="Genomic_DNA"/>
</dbReference>
<accession>A0A7L9RSV1</accession>
<sequence length="137" mass="14138">MNTCLKIMLVLGATCLDRYCASDLTGGDSQSAGDRRLLPAVGHGNRLQAAAARETADEGGEHPDAARPDRSLVRSLNIGRTANAGGTEPHPLSAGRCALALRGAGFASGKLLASEGASTVGDSETEDHELPDDDLRK</sequence>
<gene>
    <name evidence="2" type="ORF">CPBP_00396</name>
</gene>